<keyword evidence="8" id="KW-1185">Reference proteome</keyword>
<feature type="transmembrane region" description="Helical" evidence="5">
    <location>
        <begin position="25"/>
        <end position="47"/>
    </location>
</feature>
<dbReference type="InterPro" id="IPR007267">
    <property type="entry name" value="GtrA_DPMS_TM"/>
</dbReference>
<keyword evidence="4 5" id="KW-0472">Membrane</keyword>
<dbReference type="RefSeq" id="WP_166531889.1">
    <property type="nucleotide sequence ID" value="NZ_VNHW01000002.1"/>
</dbReference>
<reference evidence="7 8" key="1">
    <citation type="submission" date="2019-07" db="EMBL/GenBank/DDBJ databases">
        <title>Genomic Encyclopedia of Archaeal and Bacterial Type Strains, Phase II (KMG-II): from individual species to whole genera.</title>
        <authorList>
            <person name="Goeker M."/>
        </authorList>
    </citation>
    <scope>NUCLEOTIDE SEQUENCE [LARGE SCALE GENOMIC DNA]</scope>
    <source>
        <strain evidence="7 8">DSM 46842</strain>
    </source>
</reference>
<name>A0A5S5D1D1_9ACTN</name>
<evidence type="ECO:0000313" key="8">
    <source>
        <dbReference type="Proteomes" id="UP000322499"/>
    </source>
</evidence>
<dbReference type="AlphaFoldDB" id="A0A5S5D1D1"/>
<dbReference type="EMBL" id="VNHW01000002">
    <property type="protein sequence ID" value="TYP89830.1"/>
    <property type="molecule type" value="Genomic_DNA"/>
</dbReference>
<dbReference type="GO" id="GO:0000271">
    <property type="term" value="P:polysaccharide biosynthetic process"/>
    <property type="evidence" value="ECO:0007669"/>
    <property type="project" value="InterPro"/>
</dbReference>
<evidence type="ECO:0000259" key="6">
    <source>
        <dbReference type="Pfam" id="PF04138"/>
    </source>
</evidence>
<evidence type="ECO:0000313" key="7">
    <source>
        <dbReference type="EMBL" id="TYP89830.1"/>
    </source>
</evidence>
<organism evidence="7 8">
    <name type="scientific">Blastococcus xanthinilyticus</name>
    <dbReference type="NCBI Taxonomy" id="1564164"/>
    <lineage>
        <taxon>Bacteria</taxon>
        <taxon>Bacillati</taxon>
        <taxon>Actinomycetota</taxon>
        <taxon>Actinomycetes</taxon>
        <taxon>Geodermatophilales</taxon>
        <taxon>Geodermatophilaceae</taxon>
        <taxon>Blastococcus</taxon>
    </lineage>
</organism>
<sequence>MAEPGPARTTAPAGSRRTYGELLRFAVVGGSNTLVTLALFVLLQQWLPATVAYTLVFAAGLAYTTVLTASVVFGARLTWSTGAAFVGWYLLVYGVGLLVVHVLESRWDPSAVVTAVVTVAVTAPLNFLGGRLLFRAPPAAGTDPAAAGVTARRRSPG</sequence>
<keyword evidence="3 5" id="KW-1133">Transmembrane helix</keyword>
<keyword evidence="2 5" id="KW-0812">Transmembrane</keyword>
<protein>
    <submittedName>
        <fullName evidence="7">Putative flippase GtrA</fullName>
    </submittedName>
</protein>
<evidence type="ECO:0000256" key="4">
    <source>
        <dbReference type="ARBA" id="ARBA00023136"/>
    </source>
</evidence>
<accession>A0A5S5D1D1</accession>
<dbReference type="Pfam" id="PF04138">
    <property type="entry name" value="GtrA_DPMS_TM"/>
    <property type="match status" value="1"/>
</dbReference>
<gene>
    <name evidence="7" type="ORF">BD833_102307</name>
</gene>
<dbReference type="Proteomes" id="UP000322499">
    <property type="component" value="Unassembled WGS sequence"/>
</dbReference>
<feature type="domain" description="GtrA/DPMS transmembrane" evidence="6">
    <location>
        <begin position="24"/>
        <end position="133"/>
    </location>
</feature>
<feature type="transmembrane region" description="Helical" evidence="5">
    <location>
        <begin position="109"/>
        <end position="128"/>
    </location>
</feature>
<comment type="caution">
    <text evidence="7">The sequence shown here is derived from an EMBL/GenBank/DDBJ whole genome shotgun (WGS) entry which is preliminary data.</text>
</comment>
<feature type="transmembrane region" description="Helical" evidence="5">
    <location>
        <begin position="53"/>
        <end position="75"/>
    </location>
</feature>
<comment type="subcellular location">
    <subcellularLocation>
        <location evidence="1">Membrane</location>
        <topology evidence="1">Multi-pass membrane protein</topology>
    </subcellularLocation>
</comment>
<proteinExistence type="predicted"/>
<evidence type="ECO:0000256" key="3">
    <source>
        <dbReference type="ARBA" id="ARBA00022989"/>
    </source>
</evidence>
<evidence type="ECO:0000256" key="5">
    <source>
        <dbReference type="SAM" id="Phobius"/>
    </source>
</evidence>
<evidence type="ECO:0000256" key="1">
    <source>
        <dbReference type="ARBA" id="ARBA00004141"/>
    </source>
</evidence>
<evidence type="ECO:0000256" key="2">
    <source>
        <dbReference type="ARBA" id="ARBA00022692"/>
    </source>
</evidence>
<feature type="transmembrane region" description="Helical" evidence="5">
    <location>
        <begin position="82"/>
        <end position="103"/>
    </location>
</feature>
<dbReference type="GO" id="GO:0016020">
    <property type="term" value="C:membrane"/>
    <property type="evidence" value="ECO:0007669"/>
    <property type="project" value="UniProtKB-SubCell"/>
</dbReference>